<evidence type="ECO:0000256" key="1">
    <source>
        <dbReference type="ARBA" id="ARBA00004430"/>
    </source>
</evidence>
<keyword evidence="2" id="KW-0433">Leucine-rich repeat</keyword>
<dbReference type="AlphaFoldDB" id="A0A7S0YCQ8"/>
<dbReference type="Gene3D" id="3.80.10.10">
    <property type="entry name" value="Ribonuclease Inhibitor"/>
    <property type="match status" value="1"/>
</dbReference>
<dbReference type="PANTHER" id="PTHR48051:SF54">
    <property type="entry name" value="LEUCINE-RICH REPEAT-CONTAINING PROTEIN"/>
    <property type="match status" value="1"/>
</dbReference>
<evidence type="ECO:0000256" key="4">
    <source>
        <dbReference type="ARBA" id="ARBA00023786"/>
    </source>
</evidence>
<dbReference type="InterPro" id="IPR055414">
    <property type="entry name" value="LRR_R13L4/SHOC2-like"/>
</dbReference>
<evidence type="ECO:0000256" key="5">
    <source>
        <dbReference type="SAM" id="MobiDB-lite"/>
    </source>
</evidence>
<reference evidence="7" key="1">
    <citation type="submission" date="2021-01" db="EMBL/GenBank/DDBJ databases">
        <authorList>
            <person name="Corre E."/>
            <person name="Pelletier E."/>
            <person name="Niang G."/>
            <person name="Scheremetjew M."/>
            <person name="Finn R."/>
            <person name="Kale V."/>
            <person name="Holt S."/>
            <person name="Cochrane G."/>
            <person name="Meng A."/>
            <person name="Brown T."/>
            <person name="Cohen L."/>
        </authorList>
    </citation>
    <scope>NUCLEOTIDE SEQUENCE</scope>
    <source>
        <strain evidence="7">SAG 63-3</strain>
    </source>
</reference>
<keyword evidence="3" id="KW-0677">Repeat</keyword>
<dbReference type="InterPro" id="IPR032675">
    <property type="entry name" value="LRR_dom_sf"/>
</dbReference>
<sequence length="286" mass="32547">MGGCYSTPEAPKKDSTPAANQRKGKKYLVHNSNQTALWKETGVVNIQDERLHELPQSLIHVAKYVKNLDASNNKLAEMSRCFINFLNLEHLSLSNNHISMIPPLIESFIHIKVLNMDLNHLQTLPESIGRLNKLETLSVYGNYLTDLPYSIQNLTSLKKINVGRNRMLRIRGELALCSALEELDFMNNELITLPLELAQLKNVKVLNVENNMIKSIPEDIFKGWFSLHTFKVDGNHLPPKVLQQMAGYIEFEARRRSNFDALISSKTDDAEMEHKAINLVEDLKSV</sequence>
<accession>A0A7S0YCQ8</accession>
<evidence type="ECO:0000313" key="7">
    <source>
        <dbReference type="EMBL" id="CAD8769322.1"/>
    </source>
</evidence>
<dbReference type="SMART" id="SM00369">
    <property type="entry name" value="LRR_TYP"/>
    <property type="match status" value="4"/>
</dbReference>
<comment type="similarity">
    <text evidence="4">Belongs to the SHOC2 family.</text>
</comment>
<proteinExistence type="inferred from homology"/>
<dbReference type="PROSITE" id="PS51450">
    <property type="entry name" value="LRR"/>
    <property type="match status" value="1"/>
</dbReference>
<dbReference type="InterPro" id="IPR001611">
    <property type="entry name" value="Leu-rich_rpt"/>
</dbReference>
<gene>
    <name evidence="7" type="ORF">PPAR00522_LOCUS5720</name>
</gene>
<dbReference type="GO" id="GO:0005930">
    <property type="term" value="C:axoneme"/>
    <property type="evidence" value="ECO:0007669"/>
    <property type="project" value="UniProtKB-SubCell"/>
</dbReference>
<evidence type="ECO:0000256" key="3">
    <source>
        <dbReference type="ARBA" id="ARBA00022737"/>
    </source>
</evidence>
<dbReference type="Pfam" id="PF23598">
    <property type="entry name" value="LRR_14"/>
    <property type="match status" value="1"/>
</dbReference>
<feature type="region of interest" description="Disordered" evidence="5">
    <location>
        <begin position="1"/>
        <end position="24"/>
    </location>
</feature>
<organism evidence="7">
    <name type="scientific">Polytomella parva</name>
    <dbReference type="NCBI Taxonomy" id="51329"/>
    <lineage>
        <taxon>Eukaryota</taxon>
        <taxon>Viridiplantae</taxon>
        <taxon>Chlorophyta</taxon>
        <taxon>core chlorophytes</taxon>
        <taxon>Chlorophyceae</taxon>
        <taxon>CS clade</taxon>
        <taxon>Chlamydomonadales</taxon>
        <taxon>Chlamydomonadaceae</taxon>
        <taxon>Polytomella</taxon>
    </lineage>
</organism>
<evidence type="ECO:0000259" key="6">
    <source>
        <dbReference type="Pfam" id="PF23598"/>
    </source>
</evidence>
<dbReference type="InterPro" id="IPR050216">
    <property type="entry name" value="LRR_domain-containing"/>
</dbReference>
<protein>
    <recommendedName>
        <fullName evidence="6">Disease resistance R13L4/SHOC-2-like LRR domain-containing protein</fullName>
    </recommendedName>
</protein>
<feature type="domain" description="Disease resistance R13L4/SHOC-2-like LRR" evidence="6">
    <location>
        <begin position="86"/>
        <end position="211"/>
    </location>
</feature>
<name>A0A7S0YCQ8_9CHLO</name>
<comment type="subcellular location">
    <subcellularLocation>
        <location evidence="1">Cytoplasm</location>
        <location evidence="1">Cytoskeleton</location>
        <location evidence="1">Cilium axoneme</location>
    </subcellularLocation>
</comment>
<dbReference type="InterPro" id="IPR003591">
    <property type="entry name" value="Leu-rich_rpt_typical-subtyp"/>
</dbReference>
<dbReference type="PANTHER" id="PTHR48051">
    <property type="match status" value="1"/>
</dbReference>
<dbReference type="EMBL" id="HBFM01008941">
    <property type="protein sequence ID" value="CAD8769322.1"/>
    <property type="molecule type" value="Transcribed_RNA"/>
</dbReference>
<evidence type="ECO:0000256" key="2">
    <source>
        <dbReference type="ARBA" id="ARBA00022614"/>
    </source>
</evidence>
<dbReference type="SUPFAM" id="SSF52058">
    <property type="entry name" value="L domain-like"/>
    <property type="match status" value="1"/>
</dbReference>